<evidence type="ECO:0000259" key="3">
    <source>
        <dbReference type="Pfam" id="PF17782"/>
    </source>
</evidence>
<protein>
    <submittedName>
        <fullName evidence="4">DNA-protecting protein DprA</fullName>
    </submittedName>
</protein>
<dbReference type="InterPro" id="IPR003488">
    <property type="entry name" value="DprA"/>
</dbReference>
<evidence type="ECO:0000313" key="4">
    <source>
        <dbReference type="EMBL" id="MYN46835.1"/>
    </source>
</evidence>
<evidence type="ECO:0000259" key="2">
    <source>
        <dbReference type="Pfam" id="PF02481"/>
    </source>
</evidence>
<dbReference type="SUPFAM" id="SSF102405">
    <property type="entry name" value="MCP/YpsA-like"/>
    <property type="match status" value="1"/>
</dbReference>
<accession>A0A845I4C4</accession>
<evidence type="ECO:0000313" key="5">
    <source>
        <dbReference type="Proteomes" id="UP000444316"/>
    </source>
</evidence>
<evidence type="ECO:0000256" key="1">
    <source>
        <dbReference type="ARBA" id="ARBA00006525"/>
    </source>
</evidence>
<dbReference type="Gene3D" id="3.40.50.450">
    <property type="match status" value="1"/>
</dbReference>
<dbReference type="Pfam" id="PF02481">
    <property type="entry name" value="DNA_processg_A"/>
    <property type="match status" value="1"/>
</dbReference>
<gene>
    <name evidence="4" type="primary">dprA</name>
    <name evidence="4" type="ORF">GTP23_17465</name>
</gene>
<comment type="similarity">
    <text evidence="1">Belongs to the DprA/Smf family.</text>
</comment>
<reference evidence="4" key="1">
    <citation type="submission" date="2019-12" db="EMBL/GenBank/DDBJ databases">
        <title>Novel species isolated from a subtropical stream in China.</title>
        <authorList>
            <person name="Lu H."/>
        </authorList>
    </citation>
    <scope>NUCLEOTIDE SEQUENCE [LARGE SCALE GENOMIC DNA]</scope>
    <source>
        <strain evidence="4">FT93W</strain>
    </source>
</reference>
<dbReference type="Gene3D" id="1.10.10.10">
    <property type="entry name" value="Winged helix-like DNA-binding domain superfamily/Winged helix DNA-binding domain"/>
    <property type="match status" value="1"/>
</dbReference>
<dbReference type="NCBIfam" id="TIGR00732">
    <property type="entry name" value="dprA"/>
    <property type="match status" value="1"/>
</dbReference>
<dbReference type="AlphaFoldDB" id="A0A845I4C4"/>
<feature type="domain" description="Smf/DprA SLOG" evidence="2">
    <location>
        <begin position="91"/>
        <end position="299"/>
    </location>
</feature>
<proteinExistence type="inferred from homology"/>
<dbReference type="GO" id="GO:0009294">
    <property type="term" value="P:DNA-mediated transformation"/>
    <property type="evidence" value="ECO:0007669"/>
    <property type="project" value="InterPro"/>
</dbReference>
<dbReference type="InterPro" id="IPR036388">
    <property type="entry name" value="WH-like_DNA-bd_sf"/>
</dbReference>
<comment type="caution">
    <text evidence="4">The sequence shown here is derived from an EMBL/GenBank/DDBJ whole genome shotgun (WGS) entry which is preliminary data.</text>
</comment>
<dbReference type="InterPro" id="IPR041614">
    <property type="entry name" value="DprA_WH"/>
</dbReference>
<organism evidence="4 5">
    <name type="scientific">Duganella fentianensis</name>
    <dbReference type="NCBI Taxonomy" id="2692177"/>
    <lineage>
        <taxon>Bacteria</taxon>
        <taxon>Pseudomonadati</taxon>
        <taxon>Pseudomonadota</taxon>
        <taxon>Betaproteobacteria</taxon>
        <taxon>Burkholderiales</taxon>
        <taxon>Oxalobacteraceae</taxon>
        <taxon>Telluria group</taxon>
        <taxon>Duganella</taxon>
    </lineage>
</organism>
<dbReference type="PANTHER" id="PTHR43022:SF1">
    <property type="entry name" value="PROTEIN SMF"/>
    <property type="match status" value="1"/>
</dbReference>
<dbReference type="Pfam" id="PF17782">
    <property type="entry name" value="WHD_DprA"/>
    <property type="match status" value="1"/>
</dbReference>
<dbReference type="Proteomes" id="UP000444316">
    <property type="component" value="Unassembled WGS sequence"/>
</dbReference>
<name>A0A845I4C4_9BURK</name>
<sequence>MQFEALQPVSAQALAGCLRLQQVAGVGLLTAHRLLQRYGSFQALFETDYAALLGCLRPAQASAVLAPPAPALAALVEATLRWQEQGGHALLAYGAPGYPPLLARLPAPPLLLYVQGRRELLACTALAIVGSRNASQQGKLTAQRMAHALSDAGLTIVSGLAQGIDGAAHAGGLAGQGSTVAFIGTGPDRIYPAANAALARRIAVEGCVVSEFALGTPPLRDNFPCRNRLISGLAAGVLVVEAAAKSGSLITARLAVHQGKELYAMPGSIHATLAKGCHQLIRRDGAKLVESADDILVDLGLLERAGAGYTQPDDAFVDTLLQALGQQCATADGLSQQLNQPVAELQGQLLALELAGLVERLPGGQFQRVWQ</sequence>
<feature type="domain" description="DprA winged helix" evidence="3">
    <location>
        <begin position="315"/>
        <end position="364"/>
    </location>
</feature>
<dbReference type="InterPro" id="IPR057666">
    <property type="entry name" value="DrpA_SLOG"/>
</dbReference>
<dbReference type="EMBL" id="WWCL01000004">
    <property type="protein sequence ID" value="MYN46835.1"/>
    <property type="molecule type" value="Genomic_DNA"/>
</dbReference>
<keyword evidence="5" id="KW-1185">Reference proteome</keyword>
<dbReference type="PANTHER" id="PTHR43022">
    <property type="entry name" value="PROTEIN SMF"/>
    <property type="match status" value="1"/>
</dbReference>